<protein>
    <submittedName>
        <fullName evidence="1">Uncharacterized protein</fullName>
    </submittedName>
</protein>
<proteinExistence type="predicted"/>
<dbReference type="AlphaFoldDB" id="A0A8J2WBK8"/>
<gene>
    <name evidence="1" type="ORF">DGAL_LOCUS15371</name>
</gene>
<name>A0A8J2WBK8_9CRUS</name>
<dbReference type="Proteomes" id="UP000789390">
    <property type="component" value="Unassembled WGS sequence"/>
</dbReference>
<reference evidence="1" key="1">
    <citation type="submission" date="2021-11" db="EMBL/GenBank/DDBJ databases">
        <authorList>
            <person name="Schell T."/>
        </authorList>
    </citation>
    <scope>NUCLEOTIDE SEQUENCE</scope>
    <source>
        <strain evidence="1">M5</strain>
    </source>
</reference>
<organism evidence="1 2">
    <name type="scientific">Daphnia galeata</name>
    <dbReference type="NCBI Taxonomy" id="27404"/>
    <lineage>
        <taxon>Eukaryota</taxon>
        <taxon>Metazoa</taxon>
        <taxon>Ecdysozoa</taxon>
        <taxon>Arthropoda</taxon>
        <taxon>Crustacea</taxon>
        <taxon>Branchiopoda</taxon>
        <taxon>Diplostraca</taxon>
        <taxon>Cladocera</taxon>
        <taxon>Anomopoda</taxon>
        <taxon>Daphniidae</taxon>
        <taxon>Daphnia</taxon>
    </lineage>
</organism>
<accession>A0A8J2WBK8</accession>
<sequence>MGTYGQQQYAFPHKFLRIEAGNYGGQSSHSSPGYGSAPIWFRLLTGRLRRIESARILWHLQQFTSKSTVSRQLWWTNLHDMCSLGDTVRGVISQQPQVLSICLVGQQQTNINSSKNQKAQAIIWQLRFRDHPHHLFRASFFSRSCRK</sequence>
<keyword evidence="2" id="KW-1185">Reference proteome</keyword>
<evidence type="ECO:0000313" key="2">
    <source>
        <dbReference type="Proteomes" id="UP000789390"/>
    </source>
</evidence>
<comment type="caution">
    <text evidence="1">The sequence shown here is derived from an EMBL/GenBank/DDBJ whole genome shotgun (WGS) entry which is preliminary data.</text>
</comment>
<evidence type="ECO:0000313" key="1">
    <source>
        <dbReference type="EMBL" id="CAH0111717.1"/>
    </source>
</evidence>
<dbReference type="EMBL" id="CAKKLH010000315">
    <property type="protein sequence ID" value="CAH0111717.1"/>
    <property type="molecule type" value="Genomic_DNA"/>
</dbReference>